<accession>A0ABY5GXM7</accession>
<name>A0ABY5GXM7_9GAMM</name>
<evidence type="ECO:0000313" key="2">
    <source>
        <dbReference type="Proteomes" id="UP001059950"/>
    </source>
</evidence>
<proteinExistence type="predicted"/>
<reference evidence="1" key="1">
    <citation type="submission" date="2021-04" db="EMBL/GenBank/DDBJ databases">
        <title>Oceanospirillales bacteria with DddD are important DMSP degraders in coastal seawater.</title>
        <authorList>
            <person name="Liu J."/>
        </authorList>
    </citation>
    <scope>NUCLEOTIDE SEQUENCE</scope>
    <source>
        <strain evidence="1">GY6</strain>
    </source>
</reference>
<evidence type="ECO:0000313" key="1">
    <source>
        <dbReference type="EMBL" id="UTW04039.1"/>
    </source>
</evidence>
<protein>
    <submittedName>
        <fullName evidence="1">Uncharacterized protein</fullName>
    </submittedName>
</protein>
<keyword evidence="2" id="KW-1185">Reference proteome</keyword>
<gene>
    <name evidence="1" type="ORF">KDX31_03195</name>
</gene>
<organism evidence="1 2">
    <name type="scientific">Amphritea atlantica</name>
    <dbReference type="NCBI Taxonomy" id="355243"/>
    <lineage>
        <taxon>Bacteria</taxon>
        <taxon>Pseudomonadati</taxon>
        <taxon>Pseudomonadota</taxon>
        <taxon>Gammaproteobacteria</taxon>
        <taxon>Oceanospirillales</taxon>
        <taxon>Oceanospirillaceae</taxon>
        <taxon>Amphritea</taxon>
    </lineage>
</organism>
<dbReference type="EMBL" id="CP073344">
    <property type="protein sequence ID" value="UTW04039.1"/>
    <property type="molecule type" value="Genomic_DNA"/>
</dbReference>
<sequence>MQNASAFRAIATITAYVYLGVTGGMNSETGGVRDVVVIAFTEKAGE</sequence>
<dbReference type="Proteomes" id="UP001059950">
    <property type="component" value="Chromosome"/>
</dbReference>